<protein>
    <submittedName>
        <fullName evidence="1">Uncharacterized protein</fullName>
    </submittedName>
</protein>
<organism evidence="1">
    <name type="scientific">marine sediment metagenome</name>
    <dbReference type="NCBI Taxonomy" id="412755"/>
    <lineage>
        <taxon>unclassified sequences</taxon>
        <taxon>metagenomes</taxon>
        <taxon>ecological metagenomes</taxon>
    </lineage>
</organism>
<evidence type="ECO:0000313" key="1">
    <source>
        <dbReference type="EMBL" id="KKM81404.1"/>
    </source>
</evidence>
<gene>
    <name evidence="1" type="ORF">LCGC14_1330180</name>
</gene>
<proteinExistence type="predicted"/>
<comment type="caution">
    <text evidence="1">The sequence shown here is derived from an EMBL/GenBank/DDBJ whole genome shotgun (WGS) entry which is preliminary data.</text>
</comment>
<accession>A0A0F9KGV8</accession>
<sequence>MDIILVCEECKHQTKYSVEIIARVKKDEPKPKVVSSGQRIAEGVCPECRGTLYYEEGCHHCPACGFEKC</sequence>
<reference evidence="1" key="1">
    <citation type="journal article" date="2015" name="Nature">
        <title>Complex archaea that bridge the gap between prokaryotes and eukaryotes.</title>
        <authorList>
            <person name="Spang A."/>
            <person name="Saw J.H."/>
            <person name="Jorgensen S.L."/>
            <person name="Zaremba-Niedzwiedzka K."/>
            <person name="Martijn J."/>
            <person name="Lind A.E."/>
            <person name="van Eijk R."/>
            <person name="Schleper C."/>
            <person name="Guy L."/>
            <person name="Ettema T.J."/>
        </authorList>
    </citation>
    <scope>NUCLEOTIDE SEQUENCE</scope>
</reference>
<dbReference type="AlphaFoldDB" id="A0A0F9KGV8"/>
<dbReference type="EMBL" id="LAZR01008025">
    <property type="protein sequence ID" value="KKM81404.1"/>
    <property type="molecule type" value="Genomic_DNA"/>
</dbReference>
<name>A0A0F9KGV8_9ZZZZ</name>